<reference evidence="10" key="1">
    <citation type="journal article" date="2023" name="bioRxiv">
        <title>Improved chromosome-level genome assembly for marigold (Tagetes erecta).</title>
        <authorList>
            <person name="Jiang F."/>
            <person name="Yuan L."/>
            <person name="Wang S."/>
            <person name="Wang H."/>
            <person name="Xu D."/>
            <person name="Wang A."/>
            <person name="Fan W."/>
        </authorList>
    </citation>
    <scope>NUCLEOTIDE SEQUENCE</scope>
    <source>
        <strain evidence="10">WSJ</strain>
        <tissue evidence="10">Leaf</tissue>
    </source>
</reference>
<evidence type="ECO:0008006" key="12">
    <source>
        <dbReference type="Google" id="ProtNLM"/>
    </source>
</evidence>
<dbReference type="Gene3D" id="3.40.50.300">
    <property type="entry name" value="P-loop containing nucleotide triphosphate hydrolases"/>
    <property type="match status" value="1"/>
</dbReference>
<evidence type="ECO:0000259" key="6">
    <source>
        <dbReference type="Pfam" id="PF00931"/>
    </source>
</evidence>
<keyword evidence="5" id="KW-0067">ATP-binding</keyword>
<evidence type="ECO:0000256" key="3">
    <source>
        <dbReference type="ARBA" id="ARBA00022741"/>
    </source>
</evidence>
<dbReference type="InterPro" id="IPR058922">
    <property type="entry name" value="WHD_DRP"/>
</dbReference>
<dbReference type="GO" id="GO:0043531">
    <property type="term" value="F:ADP binding"/>
    <property type="evidence" value="ECO:0007669"/>
    <property type="project" value="InterPro"/>
</dbReference>
<accession>A0AAD8KA29</accession>
<dbReference type="GO" id="GO:0005524">
    <property type="term" value="F:ATP binding"/>
    <property type="evidence" value="ECO:0007669"/>
    <property type="project" value="UniProtKB-KW"/>
</dbReference>
<comment type="similarity">
    <text evidence="1">Belongs to the disease resistance NB-LRR family.</text>
</comment>
<dbReference type="PANTHER" id="PTHR36766:SF61">
    <property type="entry name" value="NB-ARC DOMAIN DISEASE RESISTANCE PROTEIN"/>
    <property type="match status" value="1"/>
</dbReference>
<name>A0AAD8KA29_TARER</name>
<dbReference type="FunFam" id="3.40.50.300:FF:001091">
    <property type="entry name" value="Probable disease resistance protein At1g61300"/>
    <property type="match status" value="1"/>
</dbReference>
<dbReference type="InterPro" id="IPR027417">
    <property type="entry name" value="P-loop_NTPase"/>
</dbReference>
<feature type="domain" description="Disease resistance N-terminal" evidence="7">
    <location>
        <begin position="10"/>
        <end position="96"/>
    </location>
</feature>
<dbReference type="Pfam" id="PF18052">
    <property type="entry name" value="Rx_N"/>
    <property type="match status" value="1"/>
</dbReference>
<evidence type="ECO:0000256" key="1">
    <source>
        <dbReference type="ARBA" id="ARBA00008894"/>
    </source>
</evidence>
<evidence type="ECO:0000259" key="8">
    <source>
        <dbReference type="Pfam" id="PF23559"/>
    </source>
</evidence>
<proteinExistence type="inferred from homology"/>
<evidence type="ECO:0000256" key="5">
    <source>
        <dbReference type="ARBA" id="ARBA00022840"/>
    </source>
</evidence>
<evidence type="ECO:0000256" key="4">
    <source>
        <dbReference type="ARBA" id="ARBA00022821"/>
    </source>
</evidence>
<keyword evidence="3" id="KW-0547">Nucleotide-binding</keyword>
<dbReference type="InterPro" id="IPR002182">
    <property type="entry name" value="NB-ARC"/>
</dbReference>
<sequence length="1317" mass="149570">MAETIASELIKLVFQKLSDEAMKQYVRAQGIHNELNELTTTLSNIQDLLNDASNKEITDKSVKTWLNGLQHVAYDIDDVLDDLATEAMHRELNPESEAITSKVKKLIVPTCCTNLSLSHRLSHKLDGIKKKLQDLEIQKTGLGLIVKDEKPKKASRRSETCLPDVSRVVGREGEVERLLSKLLRDEACCKDKFSIVPIVGMGGVGKTTLARLLYNDTKVKEHFELKAWVCISDDFDVFKISDTVLQSVTRENKVFKDLNQLQVALSEQFKDKRFLLVVDDVWSENYGDWENLVRPFHSGAHGSRIIMTTRKDQLLRKIGFDDLDRLRSLSQDDSLSLLALHALGVDNFDSHMTLKPRGEHFVRKCDGLPLAIKAIGRLLRTKTNEEDWDDMLNNEIWDIDNGDVIVPALRLSYHDLSADLKQLFAYCSLFPKDFLFNKEELVLLWMAEGFLNPSNATTSPERLGHEHFNNLLSRSFFQHAPNDESLFMMHDLINDLATFVAGEFYVGPDNHTKIQKEDLSKHHHLSFISEDYVAYHKFEAFKRAKNLRTFLAISIGVDESCCYYLSNKILVDLLPEFPMLRVLSLSGFEINKVPDSIGSLKHLRYLNLSKTEIRELPENVGNLYNLQTLIVFGCENLTKLPKSFLKLKKLRHIDIRDTPLLEKLPLGIDELKSIYTLTKIIIGRDDGFAIAKLNGFKNLHGVISIEGLHRVQNLMHVPGVNLSLKDITKLELKWIDVFDGSRNGPLENEVLNELEANGDRLEELGIVSYGGTKFPNWVGDPSFHELVDVSIRGCRKCTSLPPFGQLPSLKKLFIQSMDEVKDIGLELFGSASVAFPSLEFLRFEDMSGWEVWSTKNEGLDAVFPRLQELHIKTCPRLINVSLEALPLLKVLKIDRCGYDLLRSLVEATSSITNLEISSILELRDEVWRGVIEYLKVVEKVSINRCNEIRYLWESEAEASKVLVNLKKLEVDNCSNLVSLGEKENEDDNIERSLLSSLRTLEVSSCEKMTHFLCPNSISIVSLSIGCCKSLTHVFFPLTTKQGGRKKLKRLAISDCEKLMENINNINMPMLQHMYISDWTNLKSIVQLSNFLHLTHLFISNCPGIESFHELQLSNLITLLVKSCERLNSLPELSNLTFLTHLSIRNCPNMDPSFSSSGLWPPNLISLEIGGLKKPMSDWSHQNFPTSLVNLMLLLEENVSNIGQLSHLLPSSLTRLHIWSFDKLKSVSMGLQHLTSLQHLYIVSCLEMKHLPDTLTSLQHLLIINCPKMKHLPGETVLSSLLSLRIVGCPKLEKKCNGRGSHYWPLISHIPKIQMHDW</sequence>
<dbReference type="Gene3D" id="1.20.5.4130">
    <property type="match status" value="1"/>
</dbReference>
<dbReference type="Pfam" id="PF23598">
    <property type="entry name" value="LRR_14"/>
    <property type="match status" value="1"/>
</dbReference>
<dbReference type="Gene3D" id="1.10.10.10">
    <property type="entry name" value="Winged helix-like DNA-binding domain superfamily/Winged helix DNA-binding domain"/>
    <property type="match status" value="1"/>
</dbReference>
<feature type="domain" description="NB-ARC" evidence="6">
    <location>
        <begin position="172"/>
        <end position="341"/>
    </location>
</feature>
<evidence type="ECO:0000259" key="9">
    <source>
        <dbReference type="Pfam" id="PF23598"/>
    </source>
</evidence>
<dbReference type="EMBL" id="JAUHHV010000007">
    <property type="protein sequence ID" value="KAK1418753.1"/>
    <property type="molecule type" value="Genomic_DNA"/>
</dbReference>
<dbReference type="SUPFAM" id="SSF52540">
    <property type="entry name" value="P-loop containing nucleoside triphosphate hydrolases"/>
    <property type="match status" value="1"/>
</dbReference>
<dbReference type="InterPro" id="IPR036388">
    <property type="entry name" value="WH-like_DNA-bd_sf"/>
</dbReference>
<feature type="domain" description="Disease resistance protein winged helix" evidence="8">
    <location>
        <begin position="429"/>
        <end position="497"/>
    </location>
</feature>
<dbReference type="InterPro" id="IPR032675">
    <property type="entry name" value="LRR_dom_sf"/>
</dbReference>
<dbReference type="GO" id="GO:0006952">
    <property type="term" value="P:defense response"/>
    <property type="evidence" value="ECO:0007669"/>
    <property type="project" value="UniProtKB-KW"/>
</dbReference>
<gene>
    <name evidence="10" type="ORF">QVD17_27899</name>
</gene>
<protein>
    <recommendedName>
        <fullName evidence="12">NB-ARC</fullName>
    </recommendedName>
</protein>
<dbReference type="Pfam" id="PF00931">
    <property type="entry name" value="NB-ARC"/>
    <property type="match status" value="1"/>
</dbReference>
<comment type="caution">
    <text evidence="10">The sequence shown here is derived from an EMBL/GenBank/DDBJ whole genome shotgun (WGS) entry which is preliminary data.</text>
</comment>
<dbReference type="InterPro" id="IPR041118">
    <property type="entry name" value="Rx_N"/>
</dbReference>
<dbReference type="Proteomes" id="UP001229421">
    <property type="component" value="Unassembled WGS sequence"/>
</dbReference>
<keyword evidence="2" id="KW-0677">Repeat</keyword>
<keyword evidence="4" id="KW-0611">Plant defense</keyword>
<dbReference type="InterPro" id="IPR055414">
    <property type="entry name" value="LRR_R13L4/SHOC2-like"/>
</dbReference>
<evidence type="ECO:0000313" key="10">
    <source>
        <dbReference type="EMBL" id="KAK1418753.1"/>
    </source>
</evidence>
<dbReference type="Pfam" id="PF23559">
    <property type="entry name" value="WHD_DRP"/>
    <property type="match status" value="1"/>
</dbReference>
<organism evidence="10 11">
    <name type="scientific">Tagetes erecta</name>
    <name type="common">African marigold</name>
    <dbReference type="NCBI Taxonomy" id="13708"/>
    <lineage>
        <taxon>Eukaryota</taxon>
        <taxon>Viridiplantae</taxon>
        <taxon>Streptophyta</taxon>
        <taxon>Embryophyta</taxon>
        <taxon>Tracheophyta</taxon>
        <taxon>Spermatophyta</taxon>
        <taxon>Magnoliopsida</taxon>
        <taxon>eudicotyledons</taxon>
        <taxon>Gunneridae</taxon>
        <taxon>Pentapetalae</taxon>
        <taxon>asterids</taxon>
        <taxon>campanulids</taxon>
        <taxon>Asterales</taxon>
        <taxon>Asteraceae</taxon>
        <taxon>Asteroideae</taxon>
        <taxon>Heliantheae alliance</taxon>
        <taxon>Tageteae</taxon>
        <taxon>Tagetes</taxon>
    </lineage>
</organism>
<feature type="domain" description="Disease resistance R13L4/SHOC-2-like LRR" evidence="9">
    <location>
        <begin position="571"/>
        <end position="895"/>
    </location>
</feature>
<evidence type="ECO:0000313" key="11">
    <source>
        <dbReference type="Proteomes" id="UP001229421"/>
    </source>
</evidence>
<dbReference type="PANTHER" id="PTHR36766">
    <property type="entry name" value="PLANT BROAD-SPECTRUM MILDEW RESISTANCE PROTEIN RPW8"/>
    <property type="match status" value="1"/>
</dbReference>
<keyword evidence="11" id="KW-1185">Reference proteome</keyword>
<evidence type="ECO:0000259" key="7">
    <source>
        <dbReference type="Pfam" id="PF18052"/>
    </source>
</evidence>
<dbReference type="Gene3D" id="3.80.10.10">
    <property type="entry name" value="Ribonuclease Inhibitor"/>
    <property type="match status" value="3"/>
</dbReference>
<dbReference type="PRINTS" id="PR00364">
    <property type="entry name" value="DISEASERSIST"/>
</dbReference>
<evidence type="ECO:0000256" key="2">
    <source>
        <dbReference type="ARBA" id="ARBA00022737"/>
    </source>
</evidence>
<dbReference type="SUPFAM" id="SSF52058">
    <property type="entry name" value="L domain-like"/>
    <property type="match status" value="2"/>
</dbReference>
<dbReference type="GO" id="GO:0051707">
    <property type="term" value="P:response to other organism"/>
    <property type="evidence" value="ECO:0007669"/>
    <property type="project" value="UniProtKB-ARBA"/>
</dbReference>